<reference evidence="4" key="1">
    <citation type="journal article" date="2019" name="Int. J. Syst. Evol. Microbiol.">
        <title>The Global Catalogue of Microorganisms (GCM) 10K type strain sequencing project: providing services to taxonomists for standard genome sequencing and annotation.</title>
        <authorList>
            <consortium name="The Broad Institute Genomics Platform"/>
            <consortium name="The Broad Institute Genome Sequencing Center for Infectious Disease"/>
            <person name="Wu L."/>
            <person name="Ma J."/>
        </authorList>
    </citation>
    <scope>NUCLEOTIDE SEQUENCE [LARGE SCALE GENOMIC DNA]</scope>
    <source>
        <strain evidence="4">CGMCC 4.7093</strain>
    </source>
</reference>
<keyword evidence="2" id="KW-1133">Transmembrane helix</keyword>
<evidence type="ECO:0008006" key="5">
    <source>
        <dbReference type="Google" id="ProtNLM"/>
    </source>
</evidence>
<dbReference type="Proteomes" id="UP001595947">
    <property type="component" value="Unassembled WGS sequence"/>
</dbReference>
<keyword evidence="4" id="KW-1185">Reference proteome</keyword>
<feature type="region of interest" description="Disordered" evidence="1">
    <location>
        <begin position="170"/>
        <end position="192"/>
    </location>
</feature>
<dbReference type="EMBL" id="JBHSIV010000001">
    <property type="protein sequence ID" value="MFC5060857.1"/>
    <property type="molecule type" value="Genomic_DNA"/>
</dbReference>
<keyword evidence="2" id="KW-0472">Membrane</keyword>
<sequence>MDRHAHDGDASGSRDDEERDRLLVRLRASIAHHPLLVGGPLIAVAIVAGFRDVRESSVVSLAAVVVFIVVQLFTLAHDDRLCLRCIADSPADPALVVERRRPLLRLFHSATTGAGIATLVGIAAVGVAAGLFIRPGWGDLVLLLPLGTMVLTVLHRRVEPWCPYCGWGRDDDGEDTPDPTPDPDVAAPLSRT</sequence>
<comment type="caution">
    <text evidence="3">The sequence shown here is derived from an EMBL/GenBank/DDBJ whole genome shotgun (WGS) entry which is preliminary data.</text>
</comment>
<feature type="transmembrane region" description="Helical" evidence="2">
    <location>
        <begin position="56"/>
        <end position="76"/>
    </location>
</feature>
<proteinExistence type="predicted"/>
<protein>
    <recommendedName>
        <fullName evidence="5">Integral membrane protein</fullName>
    </recommendedName>
</protein>
<feature type="transmembrane region" description="Helical" evidence="2">
    <location>
        <begin position="106"/>
        <end position="131"/>
    </location>
</feature>
<accession>A0ABV9YGG1</accession>
<dbReference type="RefSeq" id="WP_378034192.1">
    <property type="nucleotide sequence ID" value="NZ_JBHSIV010000001.1"/>
</dbReference>
<feature type="transmembrane region" description="Helical" evidence="2">
    <location>
        <begin position="30"/>
        <end position="50"/>
    </location>
</feature>
<evidence type="ECO:0000313" key="3">
    <source>
        <dbReference type="EMBL" id="MFC5060857.1"/>
    </source>
</evidence>
<evidence type="ECO:0000313" key="4">
    <source>
        <dbReference type="Proteomes" id="UP001595947"/>
    </source>
</evidence>
<organism evidence="3 4">
    <name type="scientific">Actinomycetospora atypica</name>
    <dbReference type="NCBI Taxonomy" id="1290095"/>
    <lineage>
        <taxon>Bacteria</taxon>
        <taxon>Bacillati</taxon>
        <taxon>Actinomycetota</taxon>
        <taxon>Actinomycetes</taxon>
        <taxon>Pseudonocardiales</taxon>
        <taxon>Pseudonocardiaceae</taxon>
        <taxon>Actinomycetospora</taxon>
    </lineage>
</organism>
<name>A0ABV9YGG1_9PSEU</name>
<evidence type="ECO:0000256" key="1">
    <source>
        <dbReference type="SAM" id="MobiDB-lite"/>
    </source>
</evidence>
<keyword evidence="2" id="KW-0812">Transmembrane</keyword>
<evidence type="ECO:0000256" key="2">
    <source>
        <dbReference type="SAM" id="Phobius"/>
    </source>
</evidence>
<gene>
    <name evidence="3" type="ORF">ACFPBZ_01460</name>
</gene>